<dbReference type="EMBL" id="LNYS01000020">
    <property type="protein sequence ID" value="KTD47459.1"/>
    <property type="molecule type" value="Genomic_DNA"/>
</dbReference>
<evidence type="ECO:0000259" key="1">
    <source>
        <dbReference type="PROSITE" id="PS51186"/>
    </source>
</evidence>
<keyword evidence="3" id="KW-1185">Reference proteome</keyword>
<dbReference type="GO" id="GO:1905502">
    <property type="term" value="F:acetyl-CoA binding"/>
    <property type="evidence" value="ECO:0007669"/>
    <property type="project" value="TreeGrafter"/>
</dbReference>
<dbReference type="RefSeq" id="WP_058508470.1">
    <property type="nucleotide sequence ID" value="NZ_CAAAIK010000025.1"/>
</dbReference>
<keyword evidence="2" id="KW-0808">Transferase</keyword>
<dbReference type="OrthoDB" id="7678938at2"/>
<dbReference type="GO" id="GO:0008080">
    <property type="term" value="F:N-acetyltransferase activity"/>
    <property type="evidence" value="ECO:0007669"/>
    <property type="project" value="InterPro"/>
</dbReference>
<dbReference type="CDD" id="cd04301">
    <property type="entry name" value="NAT_SF"/>
    <property type="match status" value="1"/>
</dbReference>
<feature type="domain" description="N-acetyltransferase" evidence="1">
    <location>
        <begin position="4"/>
        <end position="156"/>
    </location>
</feature>
<dbReference type="PANTHER" id="PTHR13538:SF4">
    <property type="entry name" value="N-ALPHA-ACETYLTRANSFERASE 80"/>
    <property type="match status" value="1"/>
</dbReference>
<organism evidence="2 3">
    <name type="scientific">Legionella quinlivanii</name>
    <dbReference type="NCBI Taxonomy" id="45073"/>
    <lineage>
        <taxon>Bacteria</taxon>
        <taxon>Pseudomonadati</taxon>
        <taxon>Pseudomonadota</taxon>
        <taxon>Gammaproteobacteria</taxon>
        <taxon>Legionellales</taxon>
        <taxon>Legionellaceae</taxon>
        <taxon>Legionella</taxon>
    </lineage>
</organism>
<evidence type="ECO:0000313" key="2">
    <source>
        <dbReference type="EMBL" id="KTD47459.1"/>
    </source>
</evidence>
<accession>A0A0W0XT87</accession>
<dbReference type="STRING" id="45073.Lqui_2385"/>
<reference evidence="2 3" key="1">
    <citation type="submission" date="2015-11" db="EMBL/GenBank/DDBJ databases">
        <title>Genomic analysis of 38 Legionella species identifies large and diverse effector repertoires.</title>
        <authorList>
            <person name="Burstein D."/>
            <person name="Amaro F."/>
            <person name="Zusman T."/>
            <person name="Lifshitz Z."/>
            <person name="Cohen O."/>
            <person name="Gilbert J.A."/>
            <person name="Pupko T."/>
            <person name="Shuman H.A."/>
            <person name="Segal G."/>
        </authorList>
    </citation>
    <scope>NUCLEOTIDE SEQUENCE [LARGE SCALE GENOMIC DNA]</scope>
    <source>
        <strain evidence="2 3">CDC#1442-AUS-E</strain>
    </source>
</reference>
<dbReference type="PANTHER" id="PTHR13538">
    <property type="entry name" value="N-ACETYLTRANSFERASE 6"/>
    <property type="match status" value="1"/>
</dbReference>
<dbReference type="GO" id="GO:0005737">
    <property type="term" value="C:cytoplasm"/>
    <property type="evidence" value="ECO:0007669"/>
    <property type="project" value="TreeGrafter"/>
</dbReference>
<dbReference type="InterPro" id="IPR016181">
    <property type="entry name" value="Acyl_CoA_acyltransferase"/>
</dbReference>
<dbReference type="InterPro" id="IPR000182">
    <property type="entry name" value="GNAT_dom"/>
</dbReference>
<dbReference type="PATRIC" id="fig|45073.5.peg.2518"/>
<dbReference type="SUPFAM" id="SSF55729">
    <property type="entry name" value="Acyl-CoA N-acyltransferases (Nat)"/>
    <property type="match status" value="1"/>
</dbReference>
<gene>
    <name evidence="2" type="ORF">Lqui_2385</name>
</gene>
<protein>
    <submittedName>
        <fullName evidence="2">GNAT family acetyltransferase</fullName>
    </submittedName>
</protein>
<dbReference type="PROSITE" id="PS51186">
    <property type="entry name" value="GNAT"/>
    <property type="match status" value="1"/>
</dbReference>
<proteinExistence type="predicted"/>
<dbReference type="AlphaFoldDB" id="A0A0W0XT87"/>
<sequence length="156" mass="17791">MIKIGLLKDQPEKLTQVAQIWHKELASIWAPEFSVAQAEERFTSHLNDSEMPLTLVAIINDQAVGMCSLRQNDGIRPDLCPWLGALVVDSNYQRQGIGRLLIEAAKEKARRMGFTELFLFCFDPTIPAYYERLGWKKIALDQCRNLPVTVMEIDLN</sequence>
<dbReference type="Pfam" id="PF00583">
    <property type="entry name" value="Acetyltransf_1"/>
    <property type="match status" value="1"/>
</dbReference>
<dbReference type="InterPro" id="IPR039840">
    <property type="entry name" value="NAA80"/>
</dbReference>
<evidence type="ECO:0000313" key="3">
    <source>
        <dbReference type="Proteomes" id="UP000054618"/>
    </source>
</evidence>
<name>A0A0W0XT87_9GAMM</name>
<comment type="caution">
    <text evidence="2">The sequence shown here is derived from an EMBL/GenBank/DDBJ whole genome shotgun (WGS) entry which is preliminary data.</text>
</comment>
<dbReference type="Gene3D" id="3.40.630.30">
    <property type="match status" value="1"/>
</dbReference>
<dbReference type="Proteomes" id="UP000054618">
    <property type="component" value="Unassembled WGS sequence"/>
</dbReference>